<protein>
    <submittedName>
        <fullName evidence="1">Uncharacterized protein</fullName>
    </submittedName>
</protein>
<accession>A0A0Q9XYT7</accession>
<gene>
    <name evidence="1" type="ORF">ACA29_11490</name>
</gene>
<comment type="caution">
    <text evidence="1">The sequence shown here is derived from an EMBL/GenBank/DDBJ whole genome shotgun (WGS) entry which is preliminary data.</text>
</comment>
<dbReference type="EMBL" id="LGPB01000091">
    <property type="protein sequence ID" value="KRG12553.1"/>
    <property type="molecule type" value="Genomic_DNA"/>
</dbReference>
<dbReference type="PATRIC" id="fig|217031.4.peg.3823"/>
<evidence type="ECO:0000313" key="2">
    <source>
        <dbReference type="Proteomes" id="UP000053881"/>
    </source>
</evidence>
<evidence type="ECO:0000313" key="1">
    <source>
        <dbReference type="EMBL" id="KRG12553.1"/>
    </source>
</evidence>
<name>A0A0Q9XYT7_9BACI</name>
<reference evidence="1 2" key="1">
    <citation type="submission" date="2015-06" db="EMBL/GenBank/DDBJ databases">
        <title>Genome sequencing project of Bacillus galactosidilyticus PL133.</title>
        <authorList>
            <person name="Gaiero J."/>
            <person name="Nicol R."/>
            <person name="Habash M."/>
        </authorList>
    </citation>
    <scope>NUCLEOTIDE SEQUENCE [LARGE SCALE GENOMIC DNA]</scope>
    <source>
        <strain evidence="1 2">PL133</strain>
    </source>
</reference>
<sequence length="77" mass="9402">MFWGRVKKYFIIGDVIMFDQVDNCISNFFDIEEVIVQPYLSLPYGRKVIDHTGDYMVFFYYYFCCLLEKKEFRIVLK</sequence>
<dbReference type="AlphaFoldDB" id="A0A0Q9XYT7"/>
<organism evidence="1 2">
    <name type="scientific">Lederbergia galactosidilytica</name>
    <dbReference type="NCBI Taxonomy" id="217031"/>
    <lineage>
        <taxon>Bacteria</taxon>
        <taxon>Bacillati</taxon>
        <taxon>Bacillota</taxon>
        <taxon>Bacilli</taxon>
        <taxon>Bacillales</taxon>
        <taxon>Bacillaceae</taxon>
        <taxon>Lederbergia</taxon>
    </lineage>
</organism>
<proteinExistence type="predicted"/>
<dbReference type="Proteomes" id="UP000053881">
    <property type="component" value="Unassembled WGS sequence"/>
</dbReference>